<keyword evidence="2" id="KW-0812">Transmembrane</keyword>
<proteinExistence type="inferred from homology"/>
<dbReference type="Proteomes" id="UP000651010">
    <property type="component" value="Unassembled WGS sequence"/>
</dbReference>
<dbReference type="Gene3D" id="2.40.50.100">
    <property type="match status" value="1"/>
</dbReference>
<dbReference type="Pfam" id="PF25989">
    <property type="entry name" value="YknX_C"/>
    <property type="match status" value="1"/>
</dbReference>
<dbReference type="PANTHER" id="PTHR30469">
    <property type="entry name" value="MULTIDRUG RESISTANCE PROTEIN MDTA"/>
    <property type="match status" value="1"/>
</dbReference>
<evidence type="ECO:0000259" key="4">
    <source>
        <dbReference type="Pfam" id="PF25954"/>
    </source>
</evidence>
<dbReference type="PANTHER" id="PTHR30469:SF38">
    <property type="entry name" value="HLYD FAMILY SECRETION PROTEIN"/>
    <property type="match status" value="1"/>
</dbReference>
<evidence type="ECO:0000256" key="2">
    <source>
        <dbReference type="SAM" id="Phobius"/>
    </source>
</evidence>
<dbReference type="Gene3D" id="2.40.420.20">
    <property type="match status" value="1"/>
</dbReference>
<name>A0ABR9G4E6_9GAMM</name>
<evidence type="ECO:0000313" key="6">
    <source>
        <dbReference type="EMBL" id="MBE1158924.1"/>
    </source>
</evidence>
<sequence length="412" mass="43538">MSNADLLKELRIERHQREDHNSGGPGRWVVIVAAIVLVLLAIAAGGWWMYSHRAIPVHTATAAAAGSDPSAGAVLQATGYVTARRQATVSAQITGTLTDVLIEEGDRVKKDQVLARLDDSAYKAALDTAVAQANAAHALVAQYQTQLAQNLRDAVRDEILAKQGLVSKQAAEQARTLADGTRAQLASQQKQAVAADANAVQARVNFDYCVVRAPFDGVITTKDAQVGEIISPFSAGGGFTRTGIGTIVDMDSLEVDVDVNEAYIGRVTPRMPAEAVLDAYPDWKIPAHVIAIVPAADRGKATVKVRVALEHKDARIVPDMGVRVSFLEAQPSADAPAPKGVLVPAKAIVQRDGADSVFIVANGKAHRQTVQPSAQDYGDMRLIPSAVNAGDDVVVAPPDDLRDGADVSVQTH</sequence>
<keyword evidence="2" id="KW-0472">Membrane</keyword>
<keyword evidence="7" id="KW-1185">Reference proteome</keyword>
<gene>
    <name evidence="6" type="ORF">IGX34_00915</name>
</gene>
<dbReference type="InterPro" id="IPR058625">
    <property type="entry name" value="MdtA-like_BSH"/>
</dbReference>
<dbReference type="SUPFAM" id="SSF111369">
    <property type="entry name" value="HlyD-like secretion proteins"/>
    <property type="match status" value="1"/>
</dbReference>
<evidence type="ECO:0000313" key="7">
    <source>
        <dbReference type="Proteomes" id="UP000651010"/>
    </source>
</evidence>
<feature type="domain" description="Multidrug resistance protein MdtA-like barrel-sandwich hybrid" evidence="3">
    <location>
        <begin position="85"/>
        <end position="231"/>
    </location>
</feature>
<keyword evidence="2" id="KW-1133">Transmembrane helix</keyword>
<dbReference type="InterPro" id="IPR006143">
    <property type="entry name" value="RND_pump_MFP"/>
</dbReference>
<dbReference type="NCBIfam" id="TIGR01730">
    <property type="entry name" value="RND_mfp"/>
    <property type="match status" value="1"/>
</dbReference>
<organism evidence="6 7">
    <name type="scientific">Dyella acidiphila</name>
    <dbReference type="NCBI Taxonomy" id="2775866"/>
    <lineage>
        <taxon>Bacteria</taxon>
        <taxon>Pseudomonadati</taxon>
        <taxon>Pseudomonadota</taxon>
        <taxon>Gammaproteobacteria</taxon>
        <taxon>Lysobacterales</taxon>
        <taxon>Rhodanobacteraceae</taxon>
        <taxon>Dyella</taxon>
    </lineage>
</organism>
<feature type="domain" description="YknX-like C-terminal permuted SH3-like" evidence="5">
    <location>
        <begin position="342"/>
        <end position="409"/>
    </location>
</feature>
<evidence type="ECO:0000259" key="5">
    <source>
        <dbReference type="Pfam" id="PF25989"/>
    </source>
</evidence>
<feature type="domain" description="CusB-like beta-barrel" evidence="4">
    <location>
        <begin position="255"/>
        <end position="327"/>
    </location>
</feature>
<dbReference type="Gene3D" id="2.40.30.170">
    <property type="match status" value="1"/>
</dbReference>
<feature type="transmembrane region" description="Helical" evidence="2">
    <location>
        <begin position="28"/>
        <end position="50"/>
    </location>
</feature>
<dbReference type="Pfam" id="PF25954">
    <property type="entry name" value="Beta-barrel_RND_2"/>
    <property type="match status" value="1"/>
</dbReference>
<comment type="caution">
    <text evidence="6">The sequence shown here is derived from an EMBL/GenBank/DDBJ whole genome shotgun (WGS) entry which is preliminary data.</text>
</comment>
<dbReference type="InterPro" id="IPR058637">
    <property type="entry name" value="YknX-like_C"/>
</dbReference>
<accession>A0ABR9G4E6</accession>
<dbReference type="RefSeq" id="WP_192553784.1">
    <property type="nucleotide sequence ID" value="NZ_JACZZA010000001.1"/>
</dbReference>
<comment type="similarity">
    <text evidence="1">Belongs to the membrane fusion protein (MFP) (TC 8.A.1) family.</text>
</comment>
<protein>
    <submittedName>
        <fullName evidence="6">Efflux RND transporter periplasmic adaptor subunit</fullName>
    </submittedName>
</protein>
<dbReference type="Pfam" id="PF25917">
    <property type="entry name" value="BSH_RND"/>
    <property type="match status" value="1"/>
</dbReference>
<dbReference type="EMBL" id="JACZZA010000001">
    <property type="protein sequence ID" value="MBE1158924.1"/>
    <property type="molecule type" value="Genomic_DNA"/>
</dbReference>
<reference evidence="6 7" key="1">
    <citation type="submission" date="2020-09" db="EMBL/GenBank/DDBJ databases">
        <title>Dyella sp. 7MK23 isolated from forest soil.</title>
        <authorList>
            <person name="Fu J."/>
        </authorList>
    </citation>
    <scope>NUCLEOTIDE SEQUENCE [LARGE SCALE GENOMIC DNA]</scope>
    <source>
        <strain evidence="6 7">7MK23</strain>
    </source>
</reference>
<evidence type="ECO:0000259" key="3">
    <source>
        <dbReference type="Pfam" id="PF25917"/>
    </source>
</evidence>
<dbReference type="Gene3D" id="1.10.287.470">
    <property type="entry name" value="Helix hairpin bin"/>
    <property type="match status" value="1"/>
</dbReference>
<dbReference type="InterPro" id="IPR058792">
    <property type="entry name" value="Beta-barrel_RND_2"/>
</dbReference>
<evidence type="ECO:0000256" key="1">
    <source>
        <dbReference type="ARBA" id="ARBA00009477"/>
    </source>
</evidence>